<dbReference type="Pfam" id="PF18206">
    <property type="entry name" value="Porphyrn_cat_1"/>
    <property type="match status" value="1"/>
</dbReference>
<dbReference type="InterPro" id="IPR040527">
    <property type="entry name" value="Beta-sand_Porphyrn"/>
</dbReference>
<sequence length="646" mass="74803">MSVNVVCFAQEAVQIVVKLNTNHVVNGIGEFDREKYITVHADLKASDWGGDNVMPNLRSDFLEKYDVYLGRESGGLSGALKKETYQDDKRPGYPDISKMRESAKRNIKTYKWKKETQGFEYLENRTNNMLVVSQFHPFWPDGNKNKLGLALSQDDTTKNPFGTASGEFAATYIKEYYGGEGEPRPKYMEVINEPDWDLIPSKDAGNQDVELEAIGKLAKFHSTVAKKVKAENPDVLVGGFTCAFPYFEMYDFKRWEYRWKHFIDLTGDDMDFWSFHLYDFPCKVEREGNVVQRWRKGSNIEATLDMLEQYAMMKFGKLKPLIITEYSVQAHEIKFDPWTPYRDWLYVKSANSMLITFMDHPQSVALAIPFFTLKSEWGRKEHPSGNPYRSRLLRQQFEAEGEEGDKWVYTDFIKFYQLWADVKGKRLDIQDNNLDIQTDAYVHKNKVYIIANNLLPEKNILNIDLQGSNDNPLVSIKKKHYHLINGEAGVIDEAVYATNKSIEIAEEATVILEYTFKKKNKLTHKTEEIKYYAKEYYKQIKGGDNNVFTFNQLQIDTESKAVLRVSIARDHGQELKPLITINETEIKVPDNYQGEPQTYRNRFYGTLEIPVDTSLLKENNKINVLFNTDGGQIASVTMRVFNRNKK</sequence>
<dbReference type="Gene3D" id="3.20.20.80">
    <property type="entry name" value="Glycosidases"/>
    <property type="match status" value="1"/>
</dbReference>
<evidence type="ECO:0000313" key="4">
    <source>
        <dbReference type="Proteomes" id="UP001501496"/>
    </source>
</evidence>
<protein>
    <recommendedName>
        <fullName evidence="5">Agarase</fullName>
    </recommendedName>
</protein>
<feature type="domain" description="Beta-porphyranase A C-terminal" evidence="1">
    <location>
        <begin position="548"/>
        <end position="641"/>
    </location>
</feature>
<accession>A0ABP8CE80</accession>
<keyword evidence="4" id="KW-1185">Reference proteome</keyword>
<feature type="domain" description="Porphyranase beta-sandwich" evidence="2">
    <location>
        <begin position="435"/>
        <end position="538"/>
    </location>
</feature>
<organism evidence="3 4">
    <name type="scientific">Postechiella marina</name>
    <dbReference type="NCBI Taxonomy" id="943941"/>
    <lineage>
        <taxon>Bacteria</taxon>
        <taxon>Pseudomonadati</taxon>
        <taxon>Bacteroidota</taxon>
        <taxon>Flavobacteriia</taxon>
        <taxon>Flavobacteriales</taxon>
        <taxon>Flavobacteriaceae</taxon>
        <taxon>Postechiella</taxon>
    </lineage>
</organism>
<dbReference type="EMBL" id="BAABCA010000005">
    <property type="protein sequence ID" value="GAA4237975.1"/>
    <property type="molecule type" value="Genomic_DNA"/>
</dbReference>
<dbReference type="InterPro" id="IPR017853">
    <property type="entry name" value="GH"/>
</dbReference>
<evidence type="ECO:0008006" key="5">
    <source>
        <dbReference type="Google" id="ProtNLM"/>
    </source>
</evidence>
<evidence type="ECO:0000259" key="1">
    <source>
        <dbReference type="Pfam" id="PF18040"/>
    </source>
</evidence>
<dbReference type="CDD" id="cd21510">
    <property type="entry name" value="agarase_cat"/>
    <property type="match status" value="1"/>
</dbReference>
<gene>
    <name evidence="3" type="ORF">GCM10022291_26650</name>
</gene>
<reference evidence="4" key="1">
    <citation type="journal article" date="2019" name="Int. J. Syst. Evol. Microbiol.">
        <title>The Global Catalogue of Microorganisms (GCM) 10K type strain sequencing project: providing services to taxonomists for standard genome sequencing and annotation.</title>
        <authorList>
            <consortium name="The Broad Institute Genomics Platform"/>
            <consortium name="The Broad Institute Genome Sequencing Center for Infectious Disease"/>
            <person name="Wu L."/>
            <person name="Ma J."/>
        </authorList>
    </citation>
    <scope>NUCLEOTIDE SEQUENCE [LARGE SCALE GENOMIC DNA]</scope>
    <source>
        <strain evidence="4">JCM 17630</strain>
    </source>
</reference>
<dbReference type="Proteomes" id="UP001501496">
    <property type="component" value="Unassembled WGS sequence"/>
</dbReference>
<dbReference type="Gene3D" id="2.60.120.1200">
    <property type="match status" value="1"/>
</dbReference>
<evidence type="ECO:0000313" key="3">
    <source>
        <dbReference type="EMBL" id="GAA4237975.1"/>
    </source>
</evidence>
<comment type="caution">
    <text evidence="3">The sequence shown here is derived from an EMBL/GenBank/DDBJ whole genome shotgun (WGS) entry which is preliminary data.</text>
</comment>
<dbReference type="Pfam" id="PF18040">
    <property type="entry name" value="BPA_C"/>
    <property type="match status" value="1"/>
</dbReference>
<proteinExistence type="predicted"/>
<dbReference type="InterPro" id="IPR041224">
    <property type="entry name" value="BPA_C"/>
</dbReference>
<dbReference type="SUPFAM" id="SSF51445">
    <property type="entry name" value="(Trans)glycosidases"/>
    <property type="match status" value="1"/>
</dbReference>
<name>A0ABP8CE80_9FLAO</name>
<evidence type="ECO:0000259" key="2">
    <source>
        <dbReference type="Pfam" id="PF18206"/>
    </source>
</evidence>